<proteinExistence type="predicted"/>
<dbReference type="SUPFAM" id="SSF63380">
    <property type="entry name" value="Riboflavin synthase domain-like"/>
    <property type="match status" value="1"/>
</dbReference>
<comment type="cofactor">
    <cofactor evidence="1">
        <name>FAD</name>
        <dbReference type="ChEBI" id="CHEBI:57692"/>
    </cofactor>
</comment>
<dbReference type="GO" id="GO:0051537">
    <property type="term" value="F:2 iron, 2 sulfur cluster binding"/>
    <property type="evidence" value="ECO:0007669"/>
    <property type="project" value="UniProtKB-KW"/>
</dbReference>
<comment type="caution">
    <text evidence="10">The sequence shown here is derived from an EMBL/GenBank/DDBJ whole genome shotgun (WGS) entry which is preliminary data.</text>
</comment>
<evidence type="ECO:0000259" key="9">
    <source>
        <dbReference type="PROSITE" id="PS51384"/>
    </source>
</evidence>
<evidence type="ECO:0000256" key="7">
    <source>
        <dbReference type="ARBA" id="ARBA00023014"/>
    </source>
</evidence>
<dbReference type="Gene3D" id="2.40.30.10">
    <property type="entry name" value="Translation factors"/>
    <property type="match status" value="1"/>
</dbReference>
<dbReference type="InterPro" id="IPR006058">
    <property type="entry name" value="2Fe2S_fd_BS"/>
</dbReference>
<dbReference type="InterPro" id="IPR017938">
    <property type="entry name" value="Riboflavin_synthase-like_b-brl"/>
</dbReference>
<evidence type="ECO:0000313" key="10">
    <source>
        <dbReference type="EMBL" id="TDD29230.1"/>
    </source>
</evidence>
<evidence type="ECO:0000256" key="1">
    <source>
        <dbReference type="ARBA" id="ARBA00001974"/>
    </source>
</evidence>
<keyword evidence="3" id="KW-0001">2Fe-2S</keyword>
<dbReference type="PANTHER" id="PTHR47354">
    <property type="entry name" value="NADH OXIDOREDUCTASE HCR"/>
    <property type="match status" value="1"/>
</dbReference>
<dbReference type="PROSITE" id="PS00197">
    <property type="entry name" value="2FE2S_FER_1"/>
    <property type="match status" value="1"/>
</dbReference>
<feature type="domain" description="FAD-binding FR-type" evidence="9">
    <location>
        <begin position="7"/>
        <end position="113"/>
    </location>
</feature>
<sequence>MDERSSNETIDLVVVEKALRAADVVEIALRARAGDKLPRWDPGAHIDLVLPVQGTGTLIRQYSLCGDPEDSFEWRVAILREPAGRGGSRYIHDHLAEGAAISARGPRNLFPLDCAHDYLFIAGGIGITPIIPMVDAVEADRLRWSLYYAGRRRARMAFVEELTSRFGERVHVIPEDECGMPDLGRILSGCTDKTAVYCCGPAPMLDAVASRCHDLGLPPPHLERFSAPQAPAGESRPVEVEFRRLGITRTVTADESILDVAEELGSEVFGSCREGICGTCETRVLEGTPDHRDSVLSDEQRADRMMICVSRATSARLVLDA</sequence>
<dbReference type="GO" id="GO:0016491">
    <property type="term" value="F:oxidoreductase activity"/>
    <property type="evidence" value="ECO:0007669"/>
    <property type="project" value="UniProtKB-KW"/>
</dbReference>
<dbReference type="RefSeq" id="WP_132316717.1">
    <property type="nucleotide sequence ID" value="NZ_SMKR01000013.1"/>
</dbReference>
<protein>
    <submittedName>
        <fullName evidence="10">Oxidoreductase</fullName>
    </submittedName>
</protein>
<dbReference type="Gene3D" id="3.10.20.30">
    <property type="match status" value="1"/>
</dbReference>
<accession>A0A4R4XEW7</accession>
<keyword evidence="2" id="KW-0285">Flavoprotein</keyword>
<dbReference type="PROSITE" id="PS51384">
    <property type="entry name" value="FAD_FR"/>
    <property type="match status" value="1"/>
</dbReference>
<keyword evidence="6" id="KW-0408">Iron</keyword>
<dbReference type="InterPro" id="IPR012675">
    <property type="entry name" value="Beta-grasp_dom_sf"/>
</dbReference>
<organism evidence="10 11">
    <name type="scientific">Kribbella turkmenica</name>
    <dbReference type="NCBI Taxonomy" id="2530375"/>
    <lineage>
        <taxon>Bacteria</taxon>
        <taxon>Bacillati</taxon>
        <taxon>Actinomycetota</taxon>
        <taxon>Actinomycetes</taxon>
        <taxon>Propionibacteriales</taxon>
        <taxon>Kribbellaceae</taxon>
        <taxon>Kribbella</taxon>
    </lineage>
</organism>
<dbReference type="PANTHER" id="PTHR47354:SF1">
    <property type="entry name" value="CARNITINE MONOOXYGENASE REDUCTASE SUBUNIT"/>
    <property type="match status" value="1"/>
</dbReference>
<evidence type="ECO:0000313" key="11">
    <source>
        <dbReference type="Proteomes" id="UP000295172"/>
    </source>
</evidence>
<feature type="domain" description="2Fe-2S ferredoxin-type" evidence="8">
    <location>
        <begin position="236"/>
        <end position="321"/>
    </location>
</feature>
<evidence type="ECO:0000256" key="2">
    <source>
        <dbReference type="ARBA" id="ARBA00022630"/>
    </source>
</evidence>
<dbReference type="InterPro" id="IPR039261">
    <property type="entry name" value="FNR_nucleotide-bd"/>
</dbReference>
<dbReference type="OrthoDB" id="3807506at2"/>
<evidence type="ECO:0000256" key="3">
    <source>
        <dbReference type="ARBA" id="ARBA00022714"/>
    </source>
</evidence>
<dbReference type="EMBL" id="SMKR01000013">
    <property type="protein sequence ID" value="TDD29230.1"/>
    <property type="molecule type" value="Genomic_DNA"/>
</dbReference>
<evidence type="ECO:0000256" key="5">
    <source>
        <dbReference type="ARBA" id="ARBA00023002"/>
    </source>
</evidence>
<dbReference type="AlphaFoldDB" id="A0A4R4XEW7"/>
<dbReference type="InterPro" id="IPR036010">
    <property type="entry name" value="2Fe-2S_ferredoxin-like_sf"/>
</dbReference>
<dbReference type="Pfam" id="PF00111">
    <property type="entry name" value="Fer2"/>
    <property type="match status" value="1"/>
</dbReference>
<dbReference type="PRINTS" id="PR00409">
    <property type="entry name" value="PHDIOXRDTASE"/>
</dbReference>
<name>A0A4R4XEW7_9ACTN</name>
<dbReference type="CDD" id="cd06185">
    <property type="entry name" value="PDR_like"/>
    <property type="match status" value="1"/>
</dbReference>
<dbReference type="SUPFAM" id="SSF54292">
    <property type="entry name" value="2Fe-2S ferredoxin-like"/>
    <property type="match status" value="1"/>
</dbReference>
<dbReference type="PROSITE" id="PS51085">
    <property type="entry name" value="2FE2S_FER_2"/>
    <property type="match status" value="1"/>
</dbReference>
<dbReference type="GO" id="GO:0046872">
    <property type="term" value="F:metal ion binding"/>
    <property type="evidence" value="ECO:0007669"/>
    <property type="project" value="UniProtKB-KW"/>
</dbReference>
<dbReference type="InterPro" id="IPR001041">
    <property type="entry name" value="2Fe-2S_ferredoxin-type"/>
</dbReference>
<gene>
    <name evidence="10" type="ORF">E1218_05020</name>
</gene>
<dbReference type="SUPFAM" id="SSF52343">
    <property type="entry name" value="Ferredoxin reductase-like, C-terminal NADP-linked domain"/>
    <property type="match status" value="1"/>
</dbReference>
<dbReference type="InterPro" id="IPR050415">
    <property type="entry name" value="MRET"/>
</dbReference>
<evidence type="ECO:0000256" key="6">
    <source>
        <dbReference type="ARBA" id="ARBA00023004"/>
    </source>
</evidence>
<keyword evidence="5" id="KW-0560">Oxidoreductase</keyword>
<dbReference type="InterPro" id="IPR017927">
    <property type="entry name" value="FAD-bd_FR_type"/>
</dbReference>
<dbReference type="Proteomes" id="UP000295172">
    <property type="component" value="Unassembled WGS sequence"/>
</dbReference>
<dbReference type="Gene3D" id="3.40.50.80">
    <property type="entry name" value="Nucleotide-binding domain of ferredoxin-NADP reductase (FNR) module"/>
    <property type="match status" value="1"/>
</dbReference>
<evidence type="ECO:0000259" key="8">
    <source>
        <dbReference type="PROSITE" id="PS51085"/>
    </source>
</evidence>
<keyword evidence="4" id="KW-0479">Metal-binding</keyword>
<keyword evidence="11" id="KW-1185">Reference proteome</keyword>
<dbReference type="CDD" id="cd00207">
    <property type="entry name" value="fer2"/>
    <property type="match status" value="1"/>
</dbReference>
<reference evidence="10 11" key="1">
    <citation type="submission" date="2019-02" db="EMBL/GenBank/DDBJ databases">
        <title>Draft genome sequences of novel Actinobacteria.</title>
        <authorList>
            <person name="Sahin N."/>
            <person name="Ay H."/>
            <person name="Saygin H."/>
        </authorList>
    </citation>
    <scope>NUCLEOTIDE SEQUENCE [LARGE SCALE GENOMIC DNA]</scope>
    <source>
        <strain evidence="10 11">16K104</strain>
    </source>
</reference>
<evidence type="ECO:0000256" key="4">
    <source>
        <dbReference type="ARBA" id="ARBA00022723"/>
    </source>
</evidence>
<keyword evidence="7" id="KW-0411">Iron-sulfur</keyword>